<feature type="compositionally biased region" description="Polar residues" evidence="1">
    <location>
        <begin position="388"/>
        <end position="399"/>
    </location>
</feature>
<feature type="domain" description="Nudix hydrolase" evidence="2">
    <location>
        <begin position="304"/>
        <end position="490"/>
    </location>
</feature>
<sequence>MLLRPGLHGRRAAASVLHHSGREGLKSPATAKIRRSQAVWTCQTRSYSSLSTETANDAPLQVETDVTTVITTEEGATANAFSAHQLFRPSPTPLKYPHGHNTLLPLVLTSNNLVLPQDPWHVQEPLLVGSRTSTGGIAAQERVIPFLVSTHDPGEKPVGWLLPEVAAAISRDHLRHFQRDSASPWEVRYFEDGAGGGVAAAPTPGVGHVPHPRAQSVGGDYGAEVIQSVAFADWVNEGGRHARSLHVERLLLDWRRKKVFADLLKDWSDVPYPVFNHPKAYNSPEEPLAFAIESSALPIFGLPNYGALLIGHVYDPDTETTKLWIPRRSRTKKNSPGRLDVTVGGGIRLGDTPFDTILRESSEEALLESEYVIKYARSVGTLPFPHRQASSPLSNSLSTYPDPHRDHAPSSGPSGSNSYDHRLSTARNQSHYILPGLYFLYDIELPFDQSVLPQTNILDGEVQSFTLMDLEDVLLGLLEGKFKSSSAMAVVDWLIRHGHVTEENDTRFAEVCRHLRVDVGMPGIWRKRL</sequence>
<comment type="caution">
    <text evidence="3">The sequence shown here is derived from an EMBL/GenBank/DDBJ whole genome shotgun (WGS) entry which is preliminary data.</text>
</comment>
<proteinExistence type="predicted"/>
<accession>A0A4Q2DUR0</accession>
<gene>
    <name evidence="3" type="ORF">EST38_g1985</name>
</gene>
<dbReference type="InterPro" id="IPR000086">
    <property type="entry name" value="NUDIX_hydrolase_dom"/>
</dbReference>
<dbReference type="InterPro" id="IPR015797">
    <property type="entry name" value="NUDIX_hydrolase-like_dom_sf"/>
</dbReference>
<evidence type="ECO:0000256" key="1">
    <source>
        <dbReference type="SAM" id="MobiDB-lite"/>
    </source>
</evidence>
<evidence type="ECO:0000259" key="2">
    <source>
        <dbReference type="PROSITE" id="PS51462"/>
    </source>
</evidence>
<organism evidence="3 4">
    <name type="scientific">Candolleomyces aberdarensis</name>
    <dbReference type="NCBI Taxonomy" id="2316362"/>
    <lineage>
        <taxon>Eukaryota</taxon>
        <taxon>Fungi</taxon>
        <taxon>Dikarya</taxon>
        <taxon>Basidiomycota</taxon>
        <taxon>Agaricomycotina</taxon>
        <taxon>Agaricomycetes</taxon>
        <taxon>Agaricomycetidae</taxon>
        <taxon>Agaricales</taxon>
        <taxon>Agaricineae</taxon>
        <taxon>Psathyrellaceae</taxon>
        <taxon>Candolleomyces</taxon>
    </lineage>
</organism>
<dbReference type="OrthoDB" id="10261522at2759"/>
<dbReference type="AlphaFoldDB" id="A0A4Q2DUR0"/>
<dbReference type="STRING" id="2316362.A0A4Q2DUR0"/>
<name>A0A4Q2DUR0_9AGAR</name>
<dbReference type="Proteomes" id="UP000290288">
    <property type="component" value="Unassembled WGS sequence"/>
</dbReference>
<dbReference type="SUPFAM" id="SSF55811">
    <property type="entry name" value="Nudix"/>
    <property type="match status" value="1"/>
</dbReference>
<dbReference type="EMBL" id="SDEE01000030">
    <property type="protein sequence ID" value="RXW23873.1"/>
    <property type="molecule type" value="Genomic_DNA"/>
</dbReference>
<feature type="region of interest" description="Disordered" evidence="1">
    <location>
        <begin position="386"/>
        <end position="422"/>
    </location>
</feature>
<keyword evidence="4" id="KW-1185">Reference proteome</keyword>
<evidence type="ECO:0000313" key="4">
    <source>
        <dbReference type="Proteomes" id="UP000290288"/>
    </source>
</evidence>
<protein>
    <recommendedName>
        <fullName evidence="2">Nudix hydrolase domain-containing protein</fullName>
    </recommendedName>
</protein>
<evidence type="ECO:0000313" key="3">
    <source>
        <dbReference type="EMBL" id="RXW23873.1"/>
    </source>
</evidence>
<dbReference type="CDD" id="cd03676">
    <property type="entry name" value="NUDIX_Tnr3_like"/>
    <property type="match status" value="1"/>
</dbReference>
<dbReference type="PROSITE" id="PS51462">
    <property type="entry name" value="NUDIX"/>
    <property type="match status" value="1"/>
</dbReference>
<dbReference type="Gene3D" id="3.90.79.10">
    <property type="entry name" value="Nucleoside Triphosphate Pyrophosphohydrolase"/>
    <property type="match status" value="1"/>
</dbReference>
<reference evidence="3 4" key="1">
    <citation type="submission" date="2019-01" db="EMBL/GenBank/DDBJ databases">
        <title>Draft genome sequence of Psathyrella aberdarensis IHI B618.</title>
        <authorList>
            <person name="Buettner E."/>
            <person name="Kellner H."/>
        </authorList>
    </citation>
    <scope>NUCLEOTIDE SEQUENCE [LARGE SCALE GENOMIC DNA]</scope>
    <source>
        <strain evidence="3 4">IHI B618</strain>
    </source>
</reference>